<name>A0A1I7S0Q2_BURXY</name>
<dbReference type="OrthoDB" id="26387at2759"/>
<keyword evidence="7 10" id="KW-0862">Zinc</keyword>
<dbReference type="FunFam" id="2.10.110.30:FF:000001">
    <property type="entry name" value="E3 ubiquitin-protein ligase UBR2 isoform 1"/>
    <property type="match status" value="1"/>
</dbReference>
<evidence type="ECO:0000256" key="6">
    <source>
        <dbReference type="ARBA" id="ARBA00022786"/>
    </source>
</evidence>
<dbReference type="GO" id="GO:0008270">
    <property type="term" value="F:zinc ion binding"/>
    <property type="evidence" value="ECO:0007669"/>
    <property type="project" value="UniProtKB-UniRule"/>
</dbReference>
<dbReference type="PANTHER" id="PTHR21497">
    <property type="entry name" value="UBIQUITIN LIGASE E3 ALPHA-RELATED"/>
    <property type="match status" value="1"/>
</dbReference>
<dbReference type="PANTHER" id="PTHR21497:SF24">
    <property type="entry name" value="E3 UBIQUITIN-PROTEIN LIGASE UBR1"/>
    <property type="match status" value="1"/>
</dbReference>
<dbReference type="SMART" id="SM00396">
    <property type="entry name" value="ZnF_UBR1"/>
    <property type="match status" value="1"/>
</dbReference>
<feature type="region of interest" description="Disordered" evidence="11">
    <location>
        <begin position="1764"/>
        <end position="1784"/>
    </location>
</feature>
<dbReference type="InterPro" id="IPR039164">
    <property type="entry name" value="UBR1-like"/>
</dbReference>
<sequence>MAPEEVLQAAKAEDWSRVTQLLYSTWSKNVLECFKVDPDEPWERLDDEKKINELLLYPLALALTGDTKCRKSNGEVTLDHLAESSGFRPTNSLITRGQVCGRMFKFGELTYSCKECANDPTCVLCYDCFKNSEHVNHKYKMHPTNGNGYCDCGDSEAFLNDPVCKLHLPSQEEKANLDKQLPKDLHTRIHSLVLICIKFVVDVLNGGLDNESSFPTVIDMREVVNDDFQTILFNDETHTYESVIRALTMSVACDDHQAKKLAATVDREGRTVVFAGSEERCTSVKESVQRRTQKDSNRRTQKSGPLLVKVMRSSVIASQSWAVHLLHWLTAQVKNFPPIGTIIGNVLLHECSRDCRNSPDFSRDNAIPTIDFDTNLISPTCGHKSPCVRLMLMDRRLWKHSRIAIHQMFMTALLMDFKHKKNFGRLFIQYFSDIYNDYVDDDHEYKFSIVAMTVQVFTIPTIARYLIKEEDALSIIIEYQCNFLQQYVKSSHRGLPVLDFTNNTTPTVLDRALIAMSDVAYLLSSVPKPEDWDQEMREAFLRGTTAFMKFIRDFQHMDEVKRQYSEHQATDAEWETAFTAWYRVQEALHDMIKWSLVNEEVHINVLTRCIQEILHQADKMAEFQEKRRLVKVNDLEAVSIEFDVSKEPISIWQPLWRYCAALFTAPPEIMKNIVCEDDPNHPDFNLPKITDEVGQIKWKPHEKPSRRSLKGLRTILMEMPLRCIVLRAQVNAQLWRRNGFSLANQIHSYMQQMYRCEMFDRDVLMLQAMAAVTDPNKFLIRMLDRFSLIRFATFGFEDMGLSQSLENTPSTPTASFDDLSKITVTLAEEFFQILIYIVMERYQNGVGQASTEEALKREVIHLLSMGPCPFSHVERFIVGNENYRKLSLDEIIREVGDFKRPGQSTGVFALKPHLRPQYNAFFWHYSRVNISQAEQQQKKDRVQESREVKACPPPVCPKFEPFYQPITRLLECRLMSQLLRVTFERYAKQSRFSSDSLMHRALYLCGAAISEQLLNEAERQEAHSQQRSAPEKFKFMENAEAQNLLDHLKKCQARAEKDGYGDLWWWTKTKYEQALKAWKGEQEEEKAVEKTQEKSEDSEDKAAKRAKIAKAKRDQALERMKKLQNNFRNQHKDFFTEETDRPSSSKVPEVQDEVMEVDPQRSLEIEDEPEVGILPPDAGFPICLGPNRLHAQQKAQRRITCILCQEDEVLSFETGIVCAAYIESSRLFAQTKVESDVNRTEDYRHYAPSDLYFGNNISTCAHTMHFSCHMSLMSVMKANDRQRNRAQAMSPRILDTERNEYNCPLCKRLCNCAMPLLPTLEQLKGVVPFSENRKNPQEEFADWVQRMRDLCSQKVYSANNGDNPVKAHSRKRSHSERSLAEFKKDQAKEGSSSSSCVPFSISSLNSSLSASSENASVSSRNLSTSTSTVDTLGASLISTDSLSMFLHETLDTIKGFLGKTDAKKLQNCGSAWRTLSPFFASLQDRHTKLPVGMPPPPQDSDDIVDLITVYTTTGYVLRAICAVLKTEKKPLFGALNTRQLDSINGMVRLCAVSAFTVKPIALRLLMSRLLSPFLLPLSASRPVPAYLYTARTLNNIVEIRKQLNNLIRSHPLRWHHDVEKRRSDQPESQSSTAPASPGPSTSHSVFEPESTTPPYTVTEAIQNPFVDINILNVDMVSMAIELAMLSGWSVIKGGKQFLHNIGKVDEGPTRVPDGSVDEHHSVQLCLLAHIFQAIVCFADAEPRNSASSHSISDEVERIRIEEEANQDQSLENAAEEAAAAESGPEIEERLDTLLNMMKIEKTPEIDLSKLRRNLKKCIVEFLRPLAVFYNALTLVPPPDVLKYASLDEFEPLCRYLDMPVGLKEILSGEHVERLFELWSSYIRLPQALTKVRRPLAPRTLVELPHDYTDLVNMAAQYRCPSVKTDSMCGAVVTMCLVCGELLCSQSYCCQRSIKAEHVGSCTYHMYYCSGKTGIFLRIRECQVIFLTSSKRGCIKSAPYVDQFGEPDWGFRRGNPLFLSTELYKRLQRLWLHQEVAEEVINQYEINIRNSALDWNHF</sequence>
<feature type="domain" description="UBR-type" evidence="12">
    <location>
        <begin position="98"/>
        <end position="169"/>
    </location>
</feature>
<feature type="compositionally biased region" description="Basic and acidic residues" evidence="11">
    <location>
        <begin position="1079"/>
        <end position="1103"/>
    </location>
</feature>
<dbReference type="GO" id="GO:0000151">
    <property type="term" value="C:ubiquitin ligase complex"/>
    <property type="evidence" value="ECO:0007669"/>
    <property type="project" value="TreeGrafter"/>
</dbReference>
<evidence type="ECO:0000259" key="12">
    <source>
        <dbReference type="PROSITE" id="PS51157"/>
    </source>
</evidence>
<comment type="function">
    <text evidence="10">Ubiquitin ligase protein which is a component of the N-end rule pathway. Recognizes and binds to proteins bearing specific N-terminal residues that are destabilizing according to the N-end rule, leading to their ubiquitination and subsequent degradation.</text>
</comment>
<dbReference type="UniPathway" id="UPA00143"/>
<dbReference type="Proteomes" id="UP000582659">
    <property type="component" value="Unassembled WGS sequence"/>
</dbReference>
<protein>
    <recommendedName>
        <fullName evidence="10">E3 ubiquitin-protein ligase</fullName>
        <ecNumber evidence="10">2.3.2.27</ecNumber>
    </recommendedName>
</protein>
<comment type="pathway">
    <text evidence="2 10">Protein modification; protein ubiquitination.</text>
</comment>
<gene>
    <name evidence="13" type="ORF">BXYJ_LOCUS2418</name>
</gene>
<keyword evidence="6 10" id="KW-0833">Ubl conjugation pathway</keyword>
<evidence type="ECO:0000313" key="14">
    <source>
        <dbReference type="EMBL" id="CAG9088243.1"/>
    </source>
</evidence>
<keyword evidence="16" id="KW-1185">Reference proteome</keyword>
<accession>A0A1I7S0Q2</accession>
<dbReference type="InterPro" id="IPR014719">
    <property type="entry name" value="Ribosomal_bL12_C/ClpS-like"/>
</dbReference>
<dbReference type="Pfam" id="PF02617">
    <property type="entry name" value="ClpS"/>
    <property type="match status" value="1"/>
</dbReference>
<evidence type="ECO:0000313" key="17">
    <source>
        <dbReference type="WBParaSite" id="BXY_0657600.1"/>
    </source>
</evidence>
<evidence type="ECO:0000256" key="2">
    <source>
        <dbReference type="ARBA" id="ARBA00004906"/>
    </source>
</evidence>
<reference evidence="17" key="1">
    <citation type="submission" date="2016-11" db="UniProtKB">
        <authorList>
            <consortium name="WormBaseParasite"/>
        </authorList>
    </citation>
    <scope>IDENTIFICATION</scope>
</reference>
<evidence type="ECO:0000313" key="13">
    <source>
        <dbReference type="EMBL" id="CAD5211417.1"/>
    </source>
</evidence>
<dbReference type="EMBL" id="CAJFDI010000001">
    <property type="protein sequence ID" value="CAD5211417.1"/>
    <property type="molecule type" value="Genomic_DNA"/>
</dbReference>
<evidence type="ECO:0000256" key="1">
    <source>
        <dbReference type="ARBA" id="ARBA00000900"/>
    </source>
</evidence>
<evidence type="ECO:0000256" key="10">
    <source>
        <dbReference type="RuleBase" id="RU366018"/>
    </source>
</evidence>
<evidence type="ECO:0000313" key="15">
    <source>
        <dbReference type="Proteomes" id="UP000095284"/>
    </source>
</evidence>
<keyword evidence="5 10" id="KW-0863">Zinc-finger</keyword>
<evidence type="ECO:0000256" key="7">
    <source>
        <dbReference type="ARBA" id="ARBA00022833"/>
    </source>
</evidence>
<feature type="region of interest" description="Disordered" evidence="11">
    <location>
        <begin position="1356"/>
        <end position="1398"/>
    </location>
</feature>
<dbReference type="SUPFAM" id="SSF54736">
    <property type="entry name" value="ClpS-like"/>
    <property type="match status" value="1"/>
</dbReference>
<dbReference type="Proteomes" id="UP000659654">
    <property type="component" value="Unassembled WGS sequence"/>
</dbReference>
<evidence type="ECO:0000256" key="8">
    <source>
        <dbReference type="ARBA" id="ARBA00046341"/>
    </source>
</evidence>
<reference evidence="14" key="2">
    <citation type="submission" date="2020-08" db="EMBL/GenBank/DDBJ databases">
        <authorList>
            <person name="Kikuchi T."/>
        </authorList>
    </citation>
    <scope>NUCLEOTIDE SEQUENCE</scope>
    <source>
        <strain evidence="13">Ka4C1</strain>
    </source>
</reference>
<organism evidence="15 17">
    <name type="scientific">Bursaphelenchus xylophilus</name>
    <name type="common">Pinewood nematode worm</name>
    <name type="synonym">Aphelenchoides xylophilus</name>
    <dbReference type="NCBI Taxonomy" id="6326"/>
    <lineage>
        <taxon>Eukaryota</taxon>
        <taxon>Metazoa</taxon>
        <taxon>Ecdysozoa</taxon>
        <taxon>Nematoda</taxon>
        <taxon>Chromadorea</taxon>
        <taxon>Rhabditida</taxon>
        <taxon>Tylenchina</taxon>
        <taxon>Tylenchomorpha</taxon>
        <taxon>Aphelenchoidea</taxon>
        <taxon>Aphelenchoididae</taxon>
        <taxon>Bursaphelenchus</taxon>
    </lineage>
</organism>
<comment type="similarity">
    <text evidence="8 10">Belongs to the E3 ubiquitin-protein ligase UBR1-like family.</text>
</comment>
<keyword evidence="4 10" id="KW-0479">Metal-binding</keyword>
<dbReference type="GO" id="GO:0061630">
    <property type="term" value="F:ubiquitin protein ligase activity"/>
    <property type="evidence" value="ECO:0007669"/>
    <property type="project" value="UniProtKB-UniRule"/>
</dbReference>
<feature type="compositionally biased region" description="Basic and acidic residues" evidence="11">
    <location>
        <begin position="1375"/>
        <end position="1388"/>
    </location>
</feature>
<dbReference type="eggNOG" id="KOG1140">
    <property type="taxonomic scope" value="Eukaryota"/>
</dbReference>
<dbReference type="Proteomes" id="UP000095284">
    <property type="component" value="Unplaced"/>
</dbReference>
<evidence type="ECO:0000256" key="11">
    <source>
        <dbReference type="SAM" id="MobiDB-lite"/>
    </source>
</evidence>
<dbReference type="Pfam" id="PF02207">
    <property type="entry name" value="zf-UBR"/>
    <property type="match status" value="1"/>
</dbReference>
<dbReference type="WBParaSite" id="BXY_0657600.1">
    <property type="protein sequence ID" value="BXY_0657600.1"/>
    <property type="gene ID" value="BXY_0657600"/>
</dbReference>
<evidence type="ECO:0000256" key="4">
    <source>
        <dbReference type="ARBA" id="ARBA00022723"/>
    </source>
</evidence>
<dbReference type="Gene3D" id="2.10.110.30">
    <property type="match status" value="1"/>
</dbReference>
<evidence type="ECO:0000256" key="5">
    <source>
        <dbReference type="ARBA" id="ARBA00022771"/>
    </source>
</evidence>
<feature type="region of interest" description="Disordered" evidence="11">
    <location>
        <begin position="1617"/>
        <end position="1653"/>
    </location>
</feature>
<proteinExistence type="inferred from homology"/>
<dbReference type="Pfam" id="PF18995">
    <property type="entry name" value="PRT6_C"/>
    <property type="match status" value="1"/>
</dbReference>
<dbReference type="PROSITE" id="PS51157">
    <property type="entry name" value="ZF_UBR"/>
    <property type="match status" value="1"/>
</dbReference>
<dbReference type="FunFam" id="3.30.1390.10:FF:000010">
    <property type="entry name" value="E3 ubiquitin-protein ligase ubr-1"/>
    <property type="match status" value="1"/>
</dbReference>
<dbReference type="InterPro" id="IPR003769">
    <property type="entry name" value="ClpS_core"/>
</dbReference>
<comment type="catalytic activity">
    <reaction evidence="1 10">
        <text>S-ubiquitinyl-[E2 ubiquitin-conjugating enzyme]-L-cysteine + [acceptor protein]-L-lysine = [E2 ubiquitin-conjugating enzyme]-L-cysteine + N(6)-ubiquitinyl-[acceptor protein]-L-lysine.</text>
        <dbReference type="EC" id="2.3.2.27"/>
    </reaction>
</comment>
<evidence type="ECO:0000313" key="16">
    <source>
        <dbReference type="Proteomes" id="UP000659654"/>
    </source>
</evidence>
<feature type="zinc finger region" description="UBR-type" evidence="9">
    <location>
        <begin position="98"/>
        <end position="169"/>
    </location>
</feature>
<dbReference type="Gene3D" id="3.30.1390.10">
    <property type="match status" value="1"/>
</dbReference>
<dbReference type="InterPro" id="IPR044046">
    <property type="entry name" value="E3_ligase_UBR-like_C"/>
</dbReference>
<dbReference type="Pfam" id="PF22960">
    <property type="entry name" value="WHD_UBR1"/>
    <property type="match status" value="1"/>
</dbReference>
<feature type="compositionally biased region" description="Low complexity" evidence="11">
    <location>
        <begin position="1771"/>
        <end position="1783"/>
    </location>
</feature>
<dbReference type="CDD" id="cd19672">
    <property type="entry name" value="UBR-box_UBR1_like"/>
    <property type="match status" value="1"/>
</dbReference>
<feature type="region of interest" description="Disordered" evidence="11">
    <location>
        <begin position="1079"/>
        <end position="1108"/>
    </location>
</feature>
<keyword evidence="3 10" id="KW-0808">Transferase</keyword>
<dbReference type="GO" id="GO:0005737">
    <property type="term" value="C:cytoplasm"/>
    <property type="evidence" value="ECO:0007669"/>
    <property type="project" value="TreeGrafter"/>
</dbReference>
<dbReference type="GO" id="GO:0016567">
    <property type="term" value="P:protein ubiquitination"/>
    <property type="evidence" value="ECO:0007669"/>
    <property type="project" value="UniProtKB-UniRule"/>
</dbReference>
<evidence type="ECO:0000256" key="3">
    <source>
        <dbReference type="ARBA" id="ARBA00022679"/>
    </source>
</evidence>
<dbReference type="InterPro" id="IPR055194">
    <property type="entry name" value="UBR1-like_WH"/>
</dbReference>
<dbReference type="EC" id="2.3.2.27" evidence="10"/>
<dbReference type="EMBL" id="CAJFCV020000001">
    <property type="protein sequence ID" value="CAG9088243.1"/>
    <property type="molecule type" value="Genomic_DNA"/>
</dbReference>
<dbReference type="InterPro" id="IPR003126">
    <property type="entry name" value="Znf_UBR"/>
</dbReference>
<evidence type="ECO:0000256" key="9">
    <source>
        <dbReference type="PROSITE-ProRule" id="PRU00508"/>
    </source>
</evidence>
<feature type="region of interest" description="Disordered" evidence="11">
    <location>
        <begin position="1136"/>
        <end position="1156"/>
    </location>
</feature>
<dbReference type="GO" id="GO:0071596">
    <property type="term" value="P:ubiquitin-dependent protein catabolic process via the N-end rule pathway"/>
    <property type="evidence" value="ECO:0007669"/>
    <property type="project" value="UniProtKB-UniRule"/>
</dbReference>
<feature type="compositionally biased region" description="Low complexity" evidence="11">
    <location>
        <begin position="1628"/>
        <end position="1644"/>
    </location>
</feature>
<dbReference type="SMR" id="A0A1I7S0Q2"/>